<protein>
    <submittedName>
        <fullName evidence="2">Uncharacterized protein</fullName>
    </submittedName>
</protein>
<feature type="signal peptide" evidence="1">
    <location>
        <begin position="1"/>
        <end position="20"/>
    </location>
</feature>
<gene>
    <name evidence="2" type="ORF">P9271_00625</name>
</gene>
<organism evidence="2 3">
    <name type="scientific">Metabacillus fastidiosus</name>
    <dbReference type="NCBI Taxonomy" id="1458"/>
    <lineage>
        <taxon>Bacteria</taxon>
        <taxon>Bacillati</taxon>
        <taxon>Bacillota</taxon>
        <taxon>Bacilli</taxon>
        <taxon>Bacillales</taxon>
        <taxon>Bacillaceae</taxon>
        <taxon>Metabacillus</taxon>
    </lineage>
</organism>
<sequence>MNFKKSIVPAALAVSIISSGVIVSNSALNVEAASNQQVSEEKKQQEARITNINVVNTMTLQITFNKPLAAEDVDPNNLENIKKQFEFNHDLSIVNVPRLKTGAKSTYIVPVTFQKDDARYKLSYKGQRVKTFEGTDEKIEIRNTKQVTNDTFELESFLEDGVVDYANVIEAYKAGRGDLAFELDRKNRDKDGKRYDIISSLRDRYVTVTGSNGDQFTANYVPFTQAADGRQAPKFRLPEGQTLKQGVIYKVTSKWADIDNRWFTAENIAPLKLQSAQAIDNKSFQITLDKDPRTELFAGRGVELQGEDGSTVKAQYRFSSRKGAVGIFDVQNAVLKSGVKYKVVPLNNWATAENVFFTAK</sequence>
<name>A0ABU6NUG0_9BACI</name>
<proteinExistence type="predicted"/>
<dbReference type="EMBL" id="JARTFS010000001">
    <property type="protein sequence ID" value="MED4399864.1"/>
    <property type="molecule type" value="Genomic_DNA"/>
</dbReference>
<dbReference type="Proteomes" id="UP001342826">
    <property type="component" value="Unassembled WGS sequence"/>
</dbReference>
<reference evidence="2 3" key="1">
    <citation type="submission" date="2023-03" db="EMBL/GenBank/DDBJ databases">
        <title>Bacillus Genome Sequencing.</title>
        <authorList>
            <person name="Dunlap C."/>
        </authorList>
    </citation>
    <scope>NUCLEOTIDE SEQUENCE [LARGE SCALE GENOMIC DNA]</scope>
    <source>
        <strain evidence="2 3">NRS-1717</strain>
    </source>
</reference>
<evidence type="ECO:0000313" key="3">
    <source>
        <dbReference type="Proteomes" id="UP001342826"/>
    </source>
</evidence>
<comment type="caution">
    <text evidence="2">The sequence shown here is derived from an EMBL/GenBank/DDBJ whole genome shotgun (WGS) entry which is preliminary data.</text>
</comment>
<keyword evidence="1" id="KW-0732">Signal</keyword>
<feature type="chain" id="PRO_5045962239" evidence="1">
    <location>
        <begin position="21"/>
        <end position="360"/>
    </location>
</feature>
<dbReference type="RefSeq" id="WP_328014583.1">
    <property type="nucleotide sequence ID" value="NZ_JARTFS010000001.1"/>
</dbReference>
<evidence type="ECO:0000313" key="2">
    <source>
        <dbReference type="EMBL" id="MED4399864.1"/>
    </source>
</evidence>
<keyword evidence="3" id="KW-1185">Reference proteome</keyword>
<evidence type="ECO:0000256" key="1">
    <source>
        <dbReference type="SAM" id="SignalP"/>
    </source>
</evidence>
<accession>A0ABU6NUG0</accession>